<feature type="chain" id="PRO_5039100836" evidence="5">
    <location>
        <begin position="24"/>
        <end position="377"/>
    </location>
</feature>
<proteinExistence type="predicted"/>
<organism evidence="7 8">
    <name type="scientific">Glycomyces albidus</name>
    <dbReference type="NCBI Taxonomy" id="2656774"/>
    <lineage>
        <taxon>Bacteria</taxon>
        <taxon>Bacillati</taxon>
        <taxon>Actinomycetota</taxon>
        <taxon>Actinomycetes</taxon>
        <taxon>Glycomycetales</taxon>
        <taxon>Glycomycetaceae</taxon>
        <taxon>Glycomyces</taxon>
    </lineage>
</organism>
<dbReference type="Pfam" id="PF12740">
    <property type="entry name" value="PETase"/>
    <property type="match status" value="1"/>
</dbReference>
<dbReference type="Proteomes" id="UP000477750">
    <property type="component" value="Unassembled WGS sequence"/>
</dbReference>
<keyword evidence="8" id="KW-1185">Reference proteome</keyword>
<evidence type="ECO:0000256" key="1">
    <source>
        <dbReference type="ARBA" id="ARBA00022801"/>
    </source>
</evidence>
<evidence type="ECO:0000259" key="6">
    <source>
        <dbReference type="Pfam" id="PF12740"/>
    </source>
</evidence>
<dbReference type="InterPro" id="IPR029058">
    <property type="entry name" value="AB_hydrolase_fold"/>
</dbReference>
<dbReference type="PANTHER" id="PTHR10272:SF0">
    <property type="entry name" value="PLATELET-ACTIVATING FACTOR ACETYLHYDROLASE"/>
    <property type="match status" value="1"/>
</dbReference>
<feature type="domain" description="PET hydrolase/cutinase-like" evidence="6">
    <location>
        <begin position="135"/>
        <end position="316"/>
    </location>
</feature>
<sequence length="377" mass="39859">MRRHAKRLLLGATALAVTAGATAAAFGTAQAEPAGPGAAADASAPALAEPNGPFGIGTTTLHLVDEDRADPWLPEEDRQLMVSMWFPTADQGETAAYMTAEESAVFVDQLGIDAPADYFASVETNAVADAEPVRGRLSLVMLSPGWSFPRATLTSLAEELASHGYAVAAVGHNYEAPTGLPDGTTNPCLACPTDPDGGTVTAQRAEDLSFVLDELTSRGSEWRSRIDRGHVAVGGHSIGGSGAHAAVQADDRFTAGFVLDSSLYDHVDAPVDEPFLLLGSEENAAPGGNDDWIPAWNQMSDWKRWIQVEQTTHSSFTDLAPFADDLGIPIQEMEGARAVELVRAYVTAFVDAHLRGEEAPVLDGPTETWPEAVFHSP</sequence>
<evidence type="ECO:0000256" key="5">
    <source>
        <dbReference type="SAM" id="SignalP"/>
    </source>
</evidence>
<comment type="caution">
    <text evidence="7">The sequence shown here is derived from an EMBL/GenBank/DDBJ whole genome shotgun (WGS) entry which is preliminary data.</text>
</comment>
<evidence type="ECO:0000256" key="2">
    <source>
        <dbReference type="ARBA" id="ARBA00022963"/>
    </source>
</evidence>
<evidence type="ECO:0000313" key="8">
    <source>
        <dbReference type="Proteomes" id="UP000477750"/>
    </source>
</evidence>
<dbReference type="PROSITE" id="PS51318">
    <property type="entry name" value="TAT"/>
    <property type="match status" value="1"/>
</dbReference>
<accession>A0A6L5G9W3</accession>
<keyword evidence="2" id="KW-0442">Lipid degradation</keyword>
<feature type="signal peptide" evidence="5">
    <location>
        <begin position="1"/>
        <end position="23"/>
    </location>
</feature>
<feature type="compositionally biased region" description="Low complexity" evidence="4">
    <location>
        <begin position="31"/>
        <end position="50"/>
    </location>
</feature>
<dbReference type="Gene3D" id="3.40.50.1820">
    <property type="entry name" value="alpha/beta hydrolase"/>
    <property type="match status" value="1"/>
</dbReference>
<dbReference type="InterPro" id="IPR006311">
    <property type="entry name" value="TAT_signal"/>
</dbReference>
<evidence type="ECO:0000256" key="3">
    <source>
        <dbReference type="ARBA" id="ARBA00023098"/>
    </source>
</evidence>
<dbReference type="EMBL" id="WIAO01000013">
    <property type="protein sequence ID" value="MQM26363.1"/>
    <property type="molecule type" value="Genomic_DNA"/>
</dbReference>
<reference evidence="7 8" key="1">
    <citation type="submission" date="2019-10" db="EMBL/GenBank/DDBJ databases">
        <title>Glycomyces albidus sp. nov., a novel actinomycete isolated from rhizosphere soil of wheat (Triticum aestivum L.).</title>
        <authorList>
            <person name="Qian L."/>
        </authorList>
    </citation>
    <scope>NUCLEOTIDE SEQUENCE [LARGE SCALE GENOMIC DNA]</scope>
    <source>
        <strain evidence="7 8">NEAU-7082</strain>
    </source>
</reference>
<keyword evidence="3" id="KW-0443">Lipid metabolism</keyword>
<dbReference type="InterPro" id="IPR041127">
    <property type="entry name" value="PET_hydrolase/cutinase-like"/>
</dbReference>
<dbReference type="GO" id="GO:0003847">
    <property type="term" value="F:1-alkyl-2-acetylglycerophosphocholine esterase activity"/>
    <property type="evidence" value="ECO:0007669"/>
    <property type="project" value="TreeGrafter"/>
</dbReference>
<protein>
    <submittedName>
        <fullName evidence="7">Alpha/beta hydrolase</fullName>
    </submittedName>
</protein>
<dbReference type="AlphaFoldDB" id="A0A6L5G9W3"/>
<dbReference type="GO" id="GO:0016042">
    <property type="term" value="P:lipid catabolic process"/>
    <property type="evidence" value="ECO:0007669"/>
    <property type="project" value="UniProtKB-KW"/>
</dbReference>
<keyword evidence="1 7" id="KW-0378">Hydrolase</keyword>
<feature type="region of interest" description="Disordered" evidence="4">
    <location>
        <begin position="31"/>
        <end position="51"/>
    </location>
</feature>
<dbReference type="RefSeq" id="WP_153025529.1">
    <property type="nucleotide sequence ID" value="NZ_WIAO01000013.1"/>
</dbReference>
<name>A0A6L5G9W3_9ACTN</name>
<evidence type="ECO:0000256" key="4">
    <source>
        <dbReference type="SAM" id="MobiDB-lite"/>
    </source>
</evidence>
<gene>
    <name evidence="7" type="ORF">GFD30_12395</name>
</gene>
<dbReference type="PANTHER" id="PTHR10272">
    <property type="entry name" value="PLATELET-ACTIVATING FACTOR ACETYLHYDROLASE"/>
    <property type="match status" value="1"/>
</dbReference>
<keyword evidence="5" id="KW-0732">Signal</keyword>
<evidence type="ECO:0000313" key="7">
    <source>
        <dbReference type="EMBL" id="MQM26363.1"/>
    </source>
</evidence>
<dbReference type="SUPFAM" id="SSF53474">
    <property type="entry name" value="alpha/beta-Hydrolases"/>
    <property type="match status" value="1"/>
</dbReference>